<keyword evidence="2" id="KW-1185">Reference proteome</keyword>
<proteinExistence type="predicted"/>
<feature type="non-terminal residue" evidence="1">
    <location>
        <position position="1"/>
    </location>
</feature>
<gene>
    <name evidence="1" type="ORF">IFM89_013308</name>
</gene>
<comment type="caution">
    <text evidence="1">The sequence shown here is derived from an EMBL/GenBank/DDBJ whole genome shotgun (WGS) entry which is preliminary data.</text>
</comment>
<protein>
    <submittedName>
        <fullName evidence="1">Uncharacterized protein</fullName>
    </submittedName>
</protein>
<evidence type="ECO:0000313" key="2">
    <source>
        <dbReference type="Proteomes" id="UP000631114"/>
    </source>
</evidence>
<organism evidence="1 2">
    <name type="scientific">Coptis chinensis</name>
    <dbReference type="NCBI Taxonomy" id="261450"/>
    <lineage>
        <taxon>Eukaryota</taxon>
        <taxon>Viridiplantae</taxon>
        <taxon>Streptophyta</taxon>
        <taxon>Embryophyta</taxon>
        <taxon>Tracheophyta</taxon>
        <taxon>Spermatophyta</taxon>
        <taxon>Magnoliopsida</taxon>
        <taxon>Ranunculales</taxon>
        <taxon>Ranunculaceae</taxon>
        <taxon>Coptidoideae</taxon>
        <taxon>Coptis</taxon>
    </lineage>
</organism>
<reference evidence="1 2" key="1">
    <citation type="submission" date="2020-10" db="EMBL/GenBank/DDBJ databases">
        <title>The Coptis chinensis genome and diversification of protoberbering-type alkaloids.</title>
        <authorList>
            <person name="Wang B."/>
            <person name="Shu S."/>
            <person name="Song C."/>
            <person name="Liu Y."/>
        </authorList>
    </citation>
    <scope>NUCLEOTIDE SEQUENCE [LARGE SCALE GENOMIC DNA]</scope>
    <source>
        <strain evidence="1">HL-2020</strain>
        <tissue evidence="1">Leaf</tissue>
    </source>
</reference>
<dbReference type="EMBL" id="JADFTS010000007">
    <property type="protein sequence ID" value="KAF9596761.1"/>
    <property type="molecule type" value="Genomic_DNA"/>
</dbReference>
<dbReference type="AlphaFoldDB" id="A0A835HBC0"/>
<dbReference type="OrthoDB" id="621651at2759"/>
<evidence type="ECO:0000313" key="1">
    <source>
        <dbReference type="EMBL" id="KAF9596761.1"/>
    </source>
</evidence>
<name>A0A835HBC0_9MAGN</name>
<dbReference type="Proteomes" id="UP000631114">
    <property type="component" value="Unassembled WGS sequence"/>
</dbReference>
<dbReference type="PANTHER" id="PTHR47286">
    <property type="entry name" value="F3I6.9 PROTEIN"/>
    <property type="match status" value="1"/>
</dbReference>
<accession>A0A835HBC0</accession>
<dbReference type="PANTHER" id="PTHR47286:SF2">
    <property type="entry name" value="F3I6.9 PROTEIN"/>
    <property type="match status" value="1"/>
</dbReference>
<sequence>MPAVKKKTPSPNSLHMLLCLEPTKSDFALPTSTRRSFIVEKMGDKDIVKRAFRENNFSLSKPSIEEKSSASPQKMGDKRLFLLQLSAERTTRLASSAMTPQKDEE</sequence>